<accession>A0A918XAC1</accession>
<dbReference type="Pfam" id="PF06445">
    <property type="entry name" value="GyrI-like"/>
    <property type="match status" value="1"/>
</dbReference>
<name>A0A918XAC1_9ACTN</name>
<dbReference type="SMART" id="SM00342">
    <property type="entry name" value="HTH_ARAC"/>
    <property type="match status" value="1"/>
</dbReference>
<organism evidence="5 6">
    <name type="scientific">Nocardiopsis kunsanensis</name>
    <dbReference type="NCBI Taxonomy" id="141693"/>
    <lineage>
        <taxon>Bacteria</taxon>
        <taxon>Bacillati</taxon>
        <taxon>Actinomycetota</taxon>
        <taxon>Actinomycetes</taxon>
        <taxon>Streptosporangiales</taxon>
        <taxon>Nocardiopsidaceae</taxon>
        <taxon>Nocardiopsis</taxon>
    </lineage>
</organism>
<evidence type="ECO:0000256" key="1">
    <source>
        <dbReference type="ARBA" id="ARBA00023015"/>
    </source>
</evidence>
<evidence type="ECO:0000313" key="6">
    <source>
        <dbReference type="Proteomes" id="UP000654947"/>
    </source>
</evidence>
<dbReference type="Proteomes" id="UP000654947">
    <property type="component" value="Unassembled WGS sequence"/>
</dbReference>
<evidence type="ECO:0000256" key="3">
    <source>
        <dbReference type="ARBA" id="ARBA00023163"/>
    </source>
</evidence>
<dbReference type="InterPro" id="IPR010499">
    <property type="entry name" value="AraC_E-bd"/>
</dbReference>
<dbReference type="InterPro" id="IPR020449">
    <property type="entry name" value="Tscrpt_reg_AraC-type_HTH"/>
</dbReference>
<dbReference type="SUPFAM" id="SSF46689">
    <property type="entry name" value="Homeodomain-like"/>
    <property type="match status" value="1"/>
</dbReference>
<feature type="domain" description="HTH araC/xylS-type" evidence="4">
    <location>
        <begin position="6"/>
        <end position="104"/>
    </location>
</feature>
<dbReference type="PROSITE" id="PS01124">
    <property type="entry name" value="HTH_ARAC_FAMILY_2"/>
    <property type="match status" value="1"/>
</dbReference>
<dbReference type="Gene3D" id="1.10.10.60">
    <property type="entry name" value="Homeodomain-like"/>
    <property type="match status" value="1"/>
</dbReference>
<dbReference type="GO" id="GO:0003700">
    <property type="term" value="F:DNA-binding transcription factor activity"/>
    <property type="evidence" value="ECO:0007669"/>
    <property type="project" value="InterPro"/>
</dbReference>
<sequence>MLERLNKALELVEVRTTEPVDAAAMARVALTSEHHLRRMFAALAGMPLAEYVRRRRLTLAGSEVVGGSRTLLEIAVEHGYSSTEAFSRAFRAMHGISPGQARRTGAVLSFQPRMAFRLTVEGSETMQYRIVDKGDFRIVGPRARVPIVHLGRNTAMEDFVRGLDKQLRRRIAELSDQEPAGVLGVTMPLGPDREEGNEIDYYQGAATSAPGAQGMETLEVSAGTWVVFPTSGPVSEHPRSLQRLWADAYGQWFPANPAYRTVPGPELLKVEYSRDGTTAEAELWVPVEHT</sequence>
<dbReference type="SMART" id="SM00871">
    <property type="entry name" value="AraC_E_bind"/>
    <property type="match status" value="1"/>
</dbReference>
<dbReference type="Pfam" id="PF12833">
    <property type="entry name" value="HTH_18"/>
    <property type="match status" value="1"/>
</dbReference>
<evidence type="ECO:0000313" key="5">
    <source>
        <dbReference type="EMBL" id="GHD21597.1"/>
    </source>
</evidence>
<comment type="caution">
    <text evidence="5">The sequence shown here is derived from an EMBL/GenBank/DDBJ whole genome shotgun (WGS) entry which is preliminary data.</text>
</comment>
<keyword evidence="1" id="KW-0805">Transcription regulation</keyword>
<protein>
    <submittedName>
        <fullName evidence="5">AraC family transcriptional regulator</fullName>
    </submittedName>
</protein>
<dbReference type="InterPro" id="IPR018060">
    <property type="entry name" value="HTH_AraC"/>
</dbReference>
<gene>
    <name evidence="5" type="ORF">GCM10007147_15190</name>
</gene>
<reference evidence="5 6" key="1">
    <citation type="journal article" date="2014" name="Int. J. Syst. Evol. Microbiol.">
        <title>Complete genome sequence of Corynebacterium casei LMG S-19264T (=DSM 44701T), isolated from a smear-ripened cheese.</title>
        <authorList>
            <consortium name="US DOE Joint Genome Institute (JGI-PGF)"/>
            <person name="Walter F."/>
            <person name="Albersmeier A."/>
            <person name="Kalinowski J."/>
            <person name="Ruckert C."/>
        </authorList>
    </citation>
    <scope>NUCLEOTIDE SEQUENCE [LARGE SCALE GENOMIC DNA]</scope>
    <source>
        <strain evidence="5 6">KCTC 19473</strain>
    </source>
</reference>
<dbReference type="RefSeq" id="WP_193517636.1">
    <property type="nucleotide sequence ID" value="NZ_BMXL01000005.1"/>
</dbReference>
<dbReference type="GO" id="GO:0043565">
    <property type="term" value="F:sequence-specific DNA binding"/>
    <property type="evidence" value="ECO:0007669"/>
    <property type="project" value="InterPro"/>
</dbReference>
<dbReference type="EMBL" id="BMXL01000005">
    <property type="protein sequence ID" value="GHD21597.1"/>
    <property type="molecule type" value="Genomic_DNA"/>
</dbReference>
<evidence type="ECO:0000256" key="2">
    <source>
        <dbReference type="ARBA" id="ARBA00023125"/>
    </source>
</evidence>
<dbReference type="InterPro" id="IPR050959">
    <property type="entry name" value="MarA-like"/>
</dbReference>
<keyword evidence="3" id="KW-0804">Transcription</keyword>
<proteinExistence type="predicted"/>
<dbReference type="Gene3D" id="3.20.80.10">
    <property type="entry name" value="Regulatory factor, effector binding domain"/>
    <property type="match status" value="1"/>
</dbReference>
<dbReference type="InterPro" id="IPR011256">
    <property type="entry name" value="Reg_factor_effector_dom_sf"/>
</dbReference>
<dbReference type="InterPro" id="IPR009057">
    <property type="entry name" value="Homeodomain-like_sf"/>
</dbReference>
<keyword evidence="2" id="KW-0238">DNA-binding</keyword>
<dbReference type="InterPro" id="IPR029442">
    <property type="entry name" value="GyrI-like"/>
</dbReference>
<dbReference type="PRINTS" id="PR00032">
    <property type="entry name" value="HTHARAC"/>
</dbReference>
<dbReference type="SUPFAM" id="SSF55136">
    <property type="entry name" value="Probable bacterial effector-binding domain"/>
    <property type="match status" value="1"/>
</dbReference>
<dbReference type="AlphaFoldDB" id="A0A918XAC1"/>
<evidence type="ECO:0000259" key="4">
    <source>
        <dbReference type="PROSITE" id="PS01124"/>
    </source>
</evidence>
<dbReference type="PANTHER" id="PTHR47504">
    <property type="entry name" value="RIGHT ORIGIN-BINDING PROTEIN"/>
    <property type="match status" value="1"/>
</dbReference>
<dbReference type="PANTHER" id="PTHR47504:SF5">
    <property type="entry name" value="RIGHT ORIGIN-BINDING PROTEIN"/>
    <property type="match status" value="1"/>
</dbReference>
<keyword evidence="6" id="KW-1185">Reference proteome</keyword>